<dbReference type="GO" id="GO:0005829">
    <property type="term" value="C:cytosol"/>
    <property type="evidence" value="ECO:0007669"/>
    <property type="project" value="TreeGrafter"/>
</dbReference>
<dbReference type="InterPro" id="IPR025110">
    <property type="entry name" value="AMP-bd_C"/>
</dbReference>
<dbReference type="Proteomes" id="UP000250915">
    <property type="component" value="Unassembled WGS sequence"/>
</dbReference>
<dbReference type="GO" id="GO:0003824">
    <property type="term" value="F:catalytic activity"/>
    <property type="evidence" value="ECO:0007669"/>
    <property type="project" value="InterPro"/>
</dbReference>
<keyword evidence="3" id="KW-0597">Phosphoprotein</keyword>
<dbReference type="SUPFAM" id="SSF47336">
    <property type="entry name" value="ACP-like"/>
    <property type="match status" value="1"/>
</dbReference>
<dbReference type="InterPro" id="IPR036736">
    <property type="entry name" value="ACP-like_sf"/>
</dbReference>
<dbReference type="SMART" id="SM00823">
    <property type="entry name" value="PKS_PP"/>
    <property type="match status" value="1"/>
</dbReference>
<dbReference type="InterPro" id="IPR009081">
    <property type="entry name" value="PP-bd_ACP"/>
</dbReference>
<dbReference type="Gene3D" id="2.30.38.10">
    <property type="entry name" value="Luciferase, Domain 3"/>
    <property type="match status" value="1"/>
</dbReference>
<dbReference type="InterPro" id="IPR020806">
    <property type="entry name" value="PKS_PP-bd"/>
</dbReference>
<protein>
    <submittedName>
        <fullName evidence="5">Non-ribosomal peptide synthetase</fullName>
    </submittedName>
</protein>
<dbReference type="PANTHER" id="PTHR45527">
    <property type="entry name" value="NONRIBOSOMAL PEPTIDE SYNTHETASE"/>
    <property type="match status" value="1"/>
</dbReference>
<dbReference type="Gene3D" id="3.30.300.30">
    <property type="match status" value="1"/>
</dbReference>
<evidence type="ECO:0000259" key="4">
    <source>
        <dbReference type="PROSITE" id="PS50075"/>
    </source>
</evidence>
<dbReference type="Pfam" id="PF00501">
    <property type="entry name" value="AMP-binding"/>
    <property type="match status" value="1"/>
</dbReference>
<dbReference type="GO" id="GO:0008610">
    <property type="term" value="P:lipid biosynthetic process"/>
    <property type="evidence" value="ECO:0007669"/>
    <property type="project" value="UniProtKB-ARBA"/>
</dbReference>
<reference evidence="5 6" key="1">
    <citation type="submission" date="2018-06" db="EMBL/GenBank/DDBJ databases">
        <title>NTM in soil in Japan.</title>
        <authorList>
            <person name="Ohya K."/>
        </authorList>
    </citation>
    <scope>NUCLEOTIDE SEQUENCE [LARGE SCALE GENOMIC DNA]</scope>
    <source>
        <strain evidence="5 6">GF28</strain>
    </source>
</reference>
<dbReference type="InterPro" id="IPR001242">
    <property type="entry name" value="Condensation_dom"/>
</dbReference>
<dbReference type="SUPFAM" id="SSF52777">
    <property type="entry name" value="CoA-dependent acyltransferases"/>
    <property type="match status" value="4"/>
</dbReference>
<comment type="cofactor">
    <cofactor evidence="1">
        <name>pantetheine 4'-phosphate</name>
        <dbReference type="ChEBI" id="CHEBI:47942"/>
    </cofactor>
</comment>
<dbReference type="InterPro" id="IPR010071">
    <property type="entry name" value="AA_adenyl_dom"/>
</dbReference>
<dbReference type="InterPro" id="IPR020845">
    <property type="entry name" value="AMP-binding_CS"/>
</dbReference>
<dbReference type="PROSITE" id="PS00455">
    <property type="entry name" value="AMP_BINDING"/>
    <property type="match status" value="1"/>
</dbReference>
<feature type="domain" description="Carrier" evidence="4">
    <location>
        <begin position="966"/>
        <end position="1040"/>
    </location>
</feature>
<dbReference type="PROSITE" id="PS50075">
    <property type="entry name" value="CARRIER"/>
    <property type="match status" value="1"/>
</dbReference>
<evidence type="ECO:0000313" key="5">
    <source>
        <dbReference type="EMBL" id="RAV11081.1"/>
    </source>
</evidence>
<gene>
    <name evidence="5" type="ORF">DQP57_12290</name>
</gene>
<keyword evidence="2" id="KW-0596">Phosphopantetheine</keyword>
<dbReference type="NCBIfam" id="TIGR01733">
    <property type="entry name" value="AA-adenyl-dom"/>
    <property type="match status" value="1"/>
</dbReference>
<dbReference type="Gene3D" id="3.40.50.980">
    <property type="match status" value="2"/>
</dbReference>
<dbReference type="RefSeq" id="WP_112633244.1">
    <property type="nucleotide sequence ID" value="NZ_QMEV01000021.1"/>
</dbReference>
<organism evidence="5 6">
    <name type="scientific">Mycobacterium colombiense</name>
    <dbReference type="NCBI Taxonomy" id="339268"/>
    <lineage>
        <taxon>Bacteria</taxon>
        <taxon>Bacillati</taxon>
        <taxon>Actinomycetota</taxon>
        <taxon>Actinomycetes</taxon>
        <taxon>Mycobacteriales</taxon>
        <taxon>Mycobacteriaceae</taxon>
        <taxon>Mycobacterium</taxon>
        <taxon>Mycobacterium avium complex (MAC)</taxon>
    </lineage>
</organism>
<dbReference type="InterPro" id="IPR000873">
    <property type="entry name" value="AMP-dep_synth/lig_dom"/>
</dbReference>
<dbReference type="Pfam" id="PF00550">
    <property type="entry name" value="PP-binding"/>
    <property type="match status" value="1"/>
</dbReference>
<dbReference type="Gene3D" id="3.30.559.30">
    <property type="entry name" value="Nonribosomal peptide synthetase, condensation domain"/>
    <property type="match status" value="2"/>
</dbReference>
<dbReference type="Pfam" id="PF00668">
    <property type="entry name" value="Condensation"/>
    <property type="match status" value="2"/>
</dbReference>
<accession>A0A329LT06</accession>
<dbReference type="SUPFAM" id="SSF56801">
    <property type="entry name" value="Acetyl-CoA synthetase-like"/>
    <property type="match status" value="1"/>
</dbReference>
<evidence type="ECO:0000256" key="2">
    <source>
        <dbReference type="ARBA" id="ARBA00022450"/>
    </source>
</evidence>
<name>A0A329LT06_9MYCO</name>
<dbReference type="Gene3D" id="1.10.1200.10">
    <property type="entry name" value="ACP-like"/>
    <property type="match status" value="1"/>
</dbReference>
<dbReference type="InterPro" id="IPR023213">
    <property type="entry name" value="CAT-like_dom_sf"/>
</dbReference>
<dbReference type="UniPathway" id="UPA00011"/>
<sequence>MTAADTDVVPDIEDVMALSPLQEGLYSLTTLAEFADGHEADDPYVIGIAADITGALDVALLRDCAEQMLVRHPNLRASFFSRGIPRPVQIVPSRVELPWRLVAAAPEDVPALETGERRRPFDLERGPAIRFLLIELPGAQWRLVLTAHHIVIDGWSLPVFVNEMMMLYQAGGDLSALPAAPRPYRDYIGWLASRDPETSQRVWREHLAGLPGPTLLAAALGSMDTTEGQRTGLPRTTRLRLPAEATGRLVDDSRSRGITVNTLMQMAWALVLSRLTDTQDVVFGVTVSGRPPELAGVETMVGLFINTVPLRVRLDPSASAGEQCRAVQRHAALLRDHSYLGHAQLRALGGVGEMFDTLLVYENFPMDGLTAGGELTAGGATFRPSALQTLSHFPIAIAAHMEGGELVVLIEAIDGALGAVPAATVGQRVLTTAERLLQGWERPLSEVSVLLGDEAGPLGAIGTPNPVSPLSIHARFADVVAKAPDNAAVSWAGGTLSYRELNRHATRLAARLAHQGVPPETPVGIKLSRGPQYIIAMLAVLKAGGMCVPMEPGMPTERINSILRQSGASIVLDEELTEQLLEAAEPHEDDFKAVDVPLAQAAYVVFTSGTTGEPKGVIGTHGAVGAYADDHLDRVVRPAAAAPGRPLRIAHAWSFAFDAAWQPLVGLLDGHGVHVVDEQTQTDAEALVALIAEHGIDMIDTTPSMFAQLHAFGLLTEAPLTVLALGGEALGSAAWARIRTACASTSMAAYNCYGPTETTVEAVVATIAEHDEPSIGRPTRHTRGYVLDSALRPVPCGATGELYLGGAQLARGYLGRAAETAARFVADPFAVAERMYRTGDLVRRLPDGSLQYVGRADAQVKIRGHRVEPGEIAAALESHPAVRHAGVLVRQRRGMARLTAYVAADTATGGPTAPELRSMLSARLPRYMVPQRIILVDDIPLTPNGKLDETALAAFDADESEAGTATPETPTESALGELLAELLGQPRIDVTADFLQLGLDSITALSVVQAARARGIALRARLILECGNVRELAEAIDSETTSAARQADTGTGPMPLLPNGRWLYEHGDPRRLAQTEAIRLPETLRREQLDAALAGIIEGHEVLRTRLDRSTMTLVPNPAATTLDALNEVEVAGDLAAAVPAHVAEAVDRLDPERGTLLSAVWLRPPAGESVLLLAAHVVALDPASWRVILGELGAALTAAATGHSPAPVREHTSYRRWADALTARAHRLDTVQFWASQLDGDDPDLGARRLDPSRDRARDLIVRNAATDADVTRRLLDSGLPLPTLLVAATAATVTRWRELRGQPTPPPLLALETHGRADSVVDGPGAHTIDTSDTVGLLSSIYPVRLDSTDPRRVAEQLAAIPGDGLDYGLLRYLRADTAGRLAGLPSPQLLLNYLGAAHTDGGTGLRLERELLAGSSPIPEPELAVRHELTIAAMLLTYDGERVLVAQWRALPDILDESDVAALQGLWIESLREMVK</sequence>
<dbReference type="Gene3D" id="3.30.559.10">
    <property type="entry name" value="Chloramphenicol acetyltransferase-like domain"/>
    <property type="match status" value="2"/>
</dbReference>
<comment type="caution">
    <text evidence="5">The sequence shown here is derived from an EMBL/GenBank/DDBJ whole genome shotgun (WGS) entry which is preliminary data.</text>
</comment>
<evidence type="ECO:0000256" key="1">
    <source>
        <dbReference type="ARBA" id="ARBA00001957"/>
    </source>
</evidence>
<dbReference type="FunFam" id="2.30.38.10:FF:000001">
    <property type="entry name" value="Non-ribosomal peptide synthetase PvdI"/>
    <property type="match status" value="1"/>
</dbReference>
<dbReference type="OrthoDB" id="2472181at2"/>
<dbReference type="SMART" id="SM01294">
    <property type="entry name" value="PKS_PP_betabranch"/>
    <property type="match status" value="1"/>
</dbReference>
<dbReference type="CDD" id="cd05930">
    <property type="entry name" value="A_NRPS"/>
    <property type="match status" value="1"/>
</dbReference>
<dbReference type="InterPro" id="IPR045851">
    <property type="entry name" value="AMP-bd_C_sf"/>
</dbReference>
<dbReference type="GO" id="GO:0044550">
    <property type="term" value="P:secondary metabolite biosynthetic process"/>
    <property type="evidence" value="ECO:0007669"/>
    <property type="project" value="TreeGrafter"/>
</dbReference>
<dbReference type="EMBL" id="QMEV01000021">
    <property type="protein sequence ID" value="RAV11081.1"/>
    <property type="molecule type" value="Genomic_DNA"/>
</dbReference>
<evidence type="ECO:0000313" key="6">
    <source>
        <dbReference type="Proteomes" id="UP000250915"/>
    </source>
</evidence>
<dbReference type="GO" id="GO:0031177">
    <property type="term" value="F:phosphopantetheine binding"/>
    <property type="evidence" value="ECO:0007669"/>
    <property type="project" value="InterPro"/>
</dbReference>
<dbReference type="GO" id="GO:0043041">
    <property type="term" value="P:amino acid activation for nonribosomal peptide biosynthetic process"/>
    <property type="evidence" value="ECO:0007669"/>
    <property type="project" value="TreeGrafter"/>
</dbReference>
<dbReference type="Pfam" id="PF13193">
    <property type="entry name" value="AMP-binding_C"/>
    <property type="match status" value="1"/>
</dbReference>
<dbReference type="PANTHER" id="PTHR45527:SF1">
    <property type="entry name" value="FATTY ACID SYNTHASE"/>
    <property type="match status" value="1"/>
</dbReference>
<evidence type="ECO:0000256" key="3">
    <source>
        <dbReference type="ARBA" id="ARBA00022553"/>
    </source>
</evidence>
<proteinExistence type="predicted"/>